<feature type="compositionally biased region" description="Basic and acidic residues" evidence="7">
    <location>
        <begin position="1"/>
        <end position="10"/>
    </location>
</feature>
<sequence>MASNEDERSYEYFLDENDEEVGDVDTTKFLRGSDNEEDAGDDEENQEAAPEVFSSRQWPQSYQESIDSYTIAASPQFGSLLRTPSAIAKGDLLDELEIKTPLLSHYSLNDDGFGRTSSSATTENYAPHHKLHIGESSVGSGCSFTQTVFNGVNVVAGIGILSAPSAVKEGGWASMLVLLVFGVACCYTAQLMKQCSKSRAGIKSYPDIGEAAFGRYGRLLVSIILYIELYSSCVEFIILEGDNLTRLFPGTSLDFGSIQLDSMQLFGILTALVVLPTVWLRDLRIISYLSAGGVVATIVVLVSVFFVGTTGGVGFHHTGPLVNWRGIPYAIGIFGFCYAGHPVFPNIYQSMADKTKFTKALLICFVLCFLMYAGAAAIGFLMFGQDTLSQITLNLPKHAFASKVAMWTTVINPFTKYPFLPQILLVYA</sequence>
<dbReference type="Proteomes" id="UP001293593">
    <property type="component" value="Unassembled WGS sequence"/>
</dbReference>
<feature type="compositionally biased region" description="Acidic residues" evidence="7">
    <location>
        <begin position="35"/>
        <end position="46"/>
    </location>
</feature>
<keyword evidence="11" id="KW-1185">Reference proteome</keyword>
<accession>A0AAE1MSN0</accession>
<evidence type="ECO:0000313" key="10">
    <source>
        <dbReference type="EMBL" id="KAK4272453.1"/>
    </source>
</evidence>
<evidence type="ECO:0000256" key="7">
    <source>
        <dbReference type="SAM" id="MobiDB-lite"/>
    </source>
</evidence>
<keyword evidence="2" id="KW-0813">Transport</keyword>
<evidence type="ECO:0000256" key="6">
    <source>
        <dbReference type="ARBA" id="ARBA00023136"/>
    </source>
</evidence>
<comment type="caution">
    <text evidence="10">The sequence shown here is derived from an EMBL/GenBank/DDBJ whole genome shotgun (WGS) entry which is preliminary data.</text>
</comment>
<evidence type="ECO:0000256" key="8">
    <source>
        <dbReference type="SAM" id="Phobius"/>
    </source>
</evidence>
<evidence type="ECO:0000256" key="4">
    <source>
        <dbReference type="ARBA" id="ARBA00022970"/>
    </source>
</evidence>
<evidence type="ECO:0000256" key="2">
    <source>
        <dbReference type="ARBA" id="ARBA00022448"/>
    </source>
</evidence>
<dbReference type="PANTHER" id="PTHR22950">
    <property type="entry name" value="AMINO ACID TRANSPORTER"/>
    <property type="match status" value="1"/>
</dbReference>
<feature type="transmembrane region" description="Helical" evidence="8">
    <location>
        <begin position="327"/>
        <end position="348"/>
    </location>
</feature>
<feature type="transmembrane region" description="Helical" evidence="8">
    <location>
        <begin position="219"/>
        <end position="238"/>
    </location>
</feature>
<feature type="transmembrane region" description="Helical" evidence="8">
    <location>
        <begin position="258"/>
        <end position="279"/>
    </location>
</feature>
<feature type="compositionally biased region" description="Acidic residues" evidence="7">
    <location>
        <begin position="13"/>
        <end position="23"/>
    </location>
</feature>
<feature type="domain" description="Amino acid transporter transmembrane" evidence="9">
    <location>
        <begin position="142"/>
        <end position="419"/>
    </location>
</feature>
<dbReference type="GO" id="GO:0005774">
    <property type="term" value="C:vacuolar membrane"/>
    <property type="evidence" value="ECO:0007669"/>
    <property type="project" value="TreeGrafter"/>
</dbReference>
<keyword evidence="3 8" id="KW-0812">Transmembrane</keyword>
<dbReference type="InterPro" id="IPR013057">
    <property type="entry name" value="AA_transpt_TM"/>
</dbReference>
<evidence type="ECO:0000256" key="5">
    <source>
        <dbReference type="ARBA" id="ARBA00022989"/>
    </source>
</evidence>
<dbReference type="AlphaFoldDB" id="A0AAE1MSN0"/>
<feature type="transmembrane region" description="Helical" evidence="8">
    <location>
        <begin position="170"/>
        <end position="189"/>
    </location>
</feature>
<dbReference type="GO" id="GO:0015179">
    <property type="term" value="F:L-amino acid transmembrane transporter activity"/>
    <property type="evidence" value="ECO:0007669"/>
    <property type="project" value="TreeGrafter"/>
</dbReference>
<name>A0AAE1MSN0_9FABA</name>
<feature type="transmembrane region" description="Helical" evidence="8">
    <location>
        <begin position="286"/>
        <end position="307"/>
    </location>
</feature>
<reference evidence="10" key="1">
    <citation type="submission" date="2023-10" db="EMBL/GenBank/DDBJ databases">
        <title>Chromosome-level genome of the transformable northern wattle, Acacia crassicarpa.</title>
        <authorList>
            <person name="Massaro I."/>
            <person name="Sinha N.R."/>
            <person name="Poethig S."/>
            <person name="Leichty A.R."/>
        </authorList>
    </citation>
    <scope>NUCLEOTIDE SEQUENCE</scope>
    <source>
        <strain evidence="10">Acra3RX</strain>
        <tissue evidence="10">Leaf</tissue>
    </source>
</reference>
<keyword evidence="6 8" id="KW-0472">Membrane</keyword>
<proteinExistence type="predicted"/>
<evidence type="ECO:0000313" key="11">
    <source>
        <dbReference type="Proteomes" id="UP001293593"/>
    </source>
</evidence>
<feature type="compositionally biased region" description="Basic and acidic residues" evidence="7">
    <location>
        <begin position="25"/>
        <end position="34"/>
    </location>
</feature>
<organism evidence="10 11">
    <name type="scientific">Acacia crassicarpa</name>
    <name type="common">northern wattle</name>
    <dbReference type="NCBI Taxonomy" id="499986"/>
    <lineage>
        <taxon>Eukaryota</taxon>
        <taxon>Viridiplantae</taxon>
        <taxon>Streptophyta</taxon>
        <taxon>Embryophyta</taxon>
        <taxon>Tracheophyta</taxon>
        <taxon>Spermatophyta</taxon>
        <taxon>Magnoliopsida</taxon>
        <taxon>eudicotyledons</taxon>
        <taxon>Gunneridae</taxon>
        <taxon>Pentapetalae</taxon>
        <taxon>rosids</taxon>
        <taxon>fabids</taxon>
        <taxon>Fabales</taxon>
        <taxon>Fabaceae</taxon>
        <taxon>Caesalpinioideae</taxon>
        <taxon>mimosoid clade</taxon>
        <taxon>Acacieae</taxon>
        <taxon>Acacia</taxon>
    </lineage>
</organism>
<gene>
    <name evidence="10" type="ORF">QN277_021010</name>
</gene>
<evidence type="ECO:0000259" key="9">
    <source>
        <dbReference type="Pfam" id="PF01490"/>
    </source>
</evidence>
<keyword evidence="5 8" id="KW-1133">Transmembrane helix</keyword>
<evidence type="ECO:0000256" key="1">
    <source>
        <dbReference type="ARBA" id="ARBA00004141"/>
    </source>
</evidence>
<evidence type="ECO:0000256" key="3">
    <source>
        <dbReference type="ARBA" id="ARBA00022692"/>
    </source>
</evidence>
<dbReference type="PANTHER" id="PTHR22950:SF701">
    <property type="entry name" value="AMINO ACID TRANSPORTER AVT1A-LIKE"/>
    <property type="match status" value="1"/>
</dbReference>
<dbReference type="Pfam" id="PF01490">
    <property type="entry name" value="Aa_trans"/>
    <property type="match status" value="1"/>
</dbReference>
<dbReference type="EMBL" id="JAWXYG010000005">
    <property type="protein sequence ID" value="KAK4272453.1"/>
    <property type="molecule type" value="Genomic_DNA"/>
</dbReference>
<feature type="region of interest" description="Disordered" evidence="7">
    <location>
        <begin position="1"/>
        <end position="58"/>
    </location>
</feature>
<protein>
    <recommendedName>
        <fullName evidence="9">Amino acid transporter transmembrane domain-containing protein</fullName>
    </recommendedName>
</protein>
<keyword evidence="4" id="KW-0029">Amino-acid transport</keyword>
<comment type="subcellular location">
    <subcellularLocation>
        <location evidence="1">Membrane</location>
        <topology evidence="1">Multi-pass membrane protein</topology>
    </subcellularLocation>
</comment>
<feature type="transmembrane region" description="Helical" evidence="8">
    <location>
        <begin position="360"/>
        <end position="383"/>
    </location>
</feature>